<accession>A0A9P7B8W6</accession>
<dbReference type="EMBL" id="PUHR01000119">
    <property type="protein sequence ID" value="KAG0664552.1"/>
    <property type="molecule type" value="Genomic_DNA"/>
</dbReference>
<comment type="caution">
    <text evidence="2">The sequence shown here is derived from an EMBL/GenBank/DDBJ whole genome shotgun (WGS) entry which is preliminary data.</text>
</comment>
<protein>
    <submittedName>
        <fullName evidence="2">Uncharacterized protein</fullName>
    </submittedName>
</protein>
<evidence type="ECO:0000256" key="1">
    <source>
        <dbReference type="SAM" id="SignalP"/>
    </source>
</evidence>
<dbReference type="Proteomes" id="UP000750334">
    <property type="component" value="Unassembled WGS sequence"/>
</dbReference>
<proteinExistence type="predicted"/>
<feature type="signal peptide" evidence="1">
    <location>
        <begin position="1"/>
        <end position="17"/>
    </location>
</feature>
<organism evidence="2 3">
    <name type="scientific">Maudiozyma exigua</name>
    <name type="common">Yeast</name>
    <name type="synonym">Kazachstania exigua</name>
    <dbReference type="NCBI Taxonomy" id="34358"/>
    <lineage>
        <taxon>Eukaryota</taxon>
        <taxon>Fungi</taxon>
        <taxon>Dikarya</taxon>
        <taxon>Ascomycota</taxon>
        <taxon>Saccharomycotina</taxon>
        <taxon>Saccharomycetes</taxon>
        <taxon>Saccharomycetales</taxon>
        <taxon>Saccharomycetaceae</taxon>
        <taxon>Maudiozyma</taxon>
    </lineage>
</organism>
<reference evidence="2 3" key="1">
    <citation type="submission" date="2020-11" db="EMBL/GenBank/DDBJ databases">
        <title>Kefir isolates.</title>
        <authorList>
            <person name="Marcisauskas S."/>
            <person name="Kim Y."/>
            <person name="Blasche S."/>
        </authorList>
    </citation>
    <scope>NUCLEOTIDE SEQUENCE [LARGE SCALE GENOMIC DNA]</scope>
    <source>
        <strain evidence="2 3">OG2</strain>
    </source>
</reference>
<feature type="chain" id="PRO_5040317848" evidence="1">
    <location>
        <begin position="18"/>
        <end position="182"/>
    </location>
</feature>
<evidence type="ECO:0000313" key="3">
    <source>
        <dbReference type="Proteomes" id="UP000750334"/>
    </source>
</evidence>
<sequence>MKFSLLCFIYFSTFSSATKLADICDGGYVYYFAQTNLNKGLTYFDGVPALDNIGLTVNDDLVYDASDVTGRYTDLTYDFDIEIPNDGNNHTGTILGQEVTVLYTSLDSNTIPPVNPYSTGFPQQSSFTLYFPQQSSKYNQGGTPDMFYQFKLGNPYIINSNAPFNTGTHQNQFWERGHPNPS</sequence>
<dbReference type="AlphaFoldDB" id="A0A9P7B8W6"/>
<keyword evidence="3" id="KW-1185">Reference proteome</keyword>
<keyword evidence="1" id="KW-0732">Signal</keyword>
<gene>
    <name evidence="2" type="ORF">C6P45_000572</name>
</gene>
<name>A0A9P7B8W6_MAUEX</name>
<evidence type="ECO:0000313" key="2">
    <source>
        <dbReference type="EMBL" id="KAG0664552.1"/>
    </source>
</evidence>